<keyword evidence="3" id="KW-1185">Reference proteome</keyword>
<evidence type="ECO:0000313" key="3">
    <source>
        <dbReference type="Proteomes" id="UP000828739"/>
    </source>
</evidence>
<keyword evidence="1" id="KW-1133">Transmembrane helix</keyword>
<dbReference type="Proteomes" id="UP000828739">
    <property type="component" value="Segment"/>
</dbReference>
<gene>
    <name evidence="2" type="ORF">CHD5UKE1_0040</name>
</gene>
<keyword evidence="1" id="KW-0472">Membrane</keyword>
<feature type="transmembrane region" description="Helical" evidence="1">
    <location>
        <begin position="7"/>
        <end position="25"/>
    </location>
</feature>
<accession>A0ABX9AFL8</accession>
<protein>
    <submittedName>
        <fullName evidence="2">Uncharacterized protein</fullName>
    </submittedName>
</protein>
<evidence type="ECO:0000313" key="2">
    <source>
        <dbReference type="EMBL" id="QZI80536.1"/>
    </source>
</evidence>
<evidence type="ECO:0000256" key="1">
    <source>
        <dbReference type="SAM" id="Phobius"/>
    </source>
</evidence>
<organism evidence="2 3">
    <name type="scientific">Escherichia phage vB_EcoP-CHD5UKE1</name>
    <dbReference type="NCBI Taxonomy" id="2865805"/>
    <lineage>
        <taxon>Viruses</taxon>
        <taxon>Duplodnaviria</taxon>
        <taxon>Heunggongvirae</taxon>
        <taxon>Uroviricota</taxon>
        <taxon>Caudoviricetes</taxon>
        <taxon>Mktvariviridae</taxon>
        <taxon>Gordonclarkvirinae</taxon>
        <taxon>Kuravirus</taxon>
        <taxon>Kuravirus CHD5UKE1</taxon>
        <taxon>Kuravirus SU10</taxon>
    </lineage>
</organism>
<keyword evidence="1" id="KW-0812">Transmembrane</keyword>
<reference evidence="2 3" key="1">
    <citation type="submission" date="2021-05" db="EMBL/GenBank/DDBJ databases">
        <title>Naturally bred epsilon2 phages have an improved host range and effectivity in uropathogenic E. coli over their ancestor phages.</title>
        <authorList>
            <person name="Saez D."/>
            <person name="Loose M."/>
            <person name="Mutti M."/>
            <person name="Visram Z."/>
            <person name="Hitzenhammer E."/>
            <person name="Dippel D."/>
            <person name="Tisakova L."/>
            <person name="Schertler S."/>
            <person name="Wittmann J."/>
            <person name="Corsini L."/>
            <person name="Wagenlehner F."/>
        </authorList>
    </citation>
    <scope>NUCLEOTIDE SEQUENCE [LARGE SCALE GENOMIC DNA]</scope>
</reference>
<sequence>MPNIQACNNFISYTIYTLLVCYIYYQRYLYYIVLLSV</sequence>
<proteinExistence type="predicted"/>
<dbReference type="EMBL" id="MZ234028">
    <property type="protein sequence ID" value="QZI80536.1"/>
    <property type="molecule type" value="Genomic_DNA"/>
</dbReference>
<name>A0ABX9AFL8_9CAUD</name>